<name>A0ABP9Q446_9PSEU</name>
<feature type="compositionally biased region" description="Polar residues" evidence="1">
    <location>
        <begin position="75"/>
        <end position="93"/>
    </location>
</feature>
<dbReference type="Proteomes" id="UP001428817">
    <property type="component" value="Unassembled WGS sequence"/>
</dbReference>
<sequence>MFPLVGSRCGLLNKARYSRDASFAALRQQARFVTAMAASPIIGILLGGLLLGVVSAREAPIPLSSIKVWKHDQPDTPTSTDSPESARNLTQDSGFASAPAIERSVPTGDICHIQALVVTWGLAGFGGRSG</sequence>
<keyword evidence="4" id="KW-1185">Reference proteome</keyword>
<keyword evidence="2" id="KW-0812">Transmembrane</keyword>
<proteinExistence type="predicted"/>
<keyword evidence="2" id="KW-1133">Transmembrane helix</keyword>
<feature type="region of interest" description="Disordered" evidence="1">
    <location>
        <begin position="69"/>
        <end position="93"/>
    </location>
</feature>
<evidence type="ECO:0000313" key="4">
    <source>
        <dbReference type="Proteomes" id="UP001428817"/>
    </source>
</evidence>
<evidence type="ECO:0000256" key="1">
    <source>
        <dbReference type="SAM" id="MobiDB-lite"/>
    </source>
</evidence>
<organism evidence="3 4">
    <name type="scientific">Pseudonocardia eucalypti</name>
    <dbReference type="NCBI Taxonomy" id="648755"/>
    <lineage>
        <taxon>Bacteria</taxon>
        <taxon>Bacillati</taxon>
        <taxon>Actinomycetota</taxon>
        <taxon>Actinomycetes</taxon>
        <taxon>Pseudonocardiales</taxon>
        <taxon>Pseudonocardiaceae</taxon>
        <taxon>Pseudonocardia</taxon>
    </lineage>
</organism>
<reference evidence="4" key="1">
    <citation type="journal article" date="2019" name="Int. J. Syst. Evol. Microbiol.">
        <title>The Global Catalogue of Microorganisms (GCM) 10K type strain sequencing project: providing services to taxonomists for standard genome sequencing and annotation.</title>
        <authorList>
            <consortium name="The Broad Institute Genomics Platform"/>
            <consortium name="The Broad Institute Genome Sequencing Center for Infectious Disease"/>
            <person name="Wu L."/>
            <person name="Ma J."/>
        </authorList>
    </citation>
    <scope>NUCLEOTIDE SEQUENCE [LARGE SCALE GENOMIC DNA]</scope>
    <source>
        <strain evidence="4">JCM 18303</strain>
    </source>
</reference>
<evidence type="ECO:0000256" key="2">
    <source>
        <dbReference type="SAM" id="Phobius"/>
    </source>
</evidence>
<comment type="caution">
    <text evidence="3">The sequence shown here is derived from an EMBL/GenBank/DDBJ whole genome shotgun (WGS) entry which is preliminary data.</text>
</comment>
<gene>
    <name evidence="3" type="ORF">GCM10023321_32030</name>
</gene>
<accession>A0ABP9Q446</accession>
<protein>
    <submittedName>
        <fullName evidence="3">Uncharacterized protein</fullName>
    </submittedName>
</protein>
<keyword evidence="2" id="KW-0472">Membrane</keyword>
<evidence type="ECO:0000313" key="3">
    <source>
        <dbReference type="EMBL" id="GAA5156376.1"/>
    </source>
</evidence>
<dbReference type="EMBL" id="BAABJP010000011">
    <property type="protein sequence ID" value="GAA5156376.1"/>
    <property type="molecule type" value="Genomic_DNA"/>
</dbReference>
<feature type="transmembrane region" description="Helical" evidence="2">
    <location>
        <begin position="32"/>
        <end position="54"/>
    </location>
</feature>